<feature type="region of interest" description="Disordered" evidence="1">
    <location>
        <begin position="1"/>
        <end position="131"/>
    </location>
</feature>
<proteinExistence type="predicted"/>
<accession>A0A0L0HBU3</accession>
<gene>
    <name evidence="2" type="ORF">SPPG_09346</name>
</gene>
<dbReference type="InParanoid" id="A0A0L0HBU3"/>
<dbReference type="GeneID" id="27692471"/>
<dbReference type="GO" id="GO:0000981">
    <property type="term" value="F:DNA-binding transcription factor activity, RNA polymerase II-specific"/>
    <property type="evidence" value="ECO:0007669"/>
    <property type="project" value="TreeGrafter"/>
</dbReference>
<dbReference type="Gene3D" id="3.30.40.10">
    <property type="entry name" value="Zinc/RING finger domain, C3HC4 (zinc finger)"/>
    <property type="match status" value="1"/>
</dbReference>
<feature type="compositionally biased region" description="Polar residues" evidence="1">
    <location>
        <begin position="186"/>
        <end position="195"/>
    </location>
</feature>
<protein>
    <submittedName>
        <fullName evidence="2">Uncharacterized protein</fullName>
    </submittedName>
</protein>
<organism evidence="2 3">
    <name type="scientific">Spizellomyces punctatus (strain DAOM BR117)</name>
    <dbReference type="NCBI Taxonomy" id="645134"/>
    <lineage>
        <taxon>Eukaryota</taxon>
        <taxon>Fungi</taxon>
        <taxon>Fungi incertae sedis</taxon>
        <taxon>Chytridiomycota</taxon>
        <taxon>Chytridiomycota incertae sedis</taxon>
        <taxon>Chytridiomycetes</taxon>
        <taxon>Spizellomycetales</taxon>
        <taxon>Spizellomycetaceae</taxon>
        <taxon>Spizellomyces</taxon>
    </lineage>
</organism>
<feature type="compositionally biased region" description="Basic residues" evidence="1">
    <location>
        <begin position="169"/>
        <end position="178"/>
    </location>
</feature>
<dbReference type="EMBL" id="KQ257460">
    <property type="protein sequence ID" value="KNC98401.1"/>
    <property type="molecule type" value="Genomic_DNA"/>
</dbReference>
<dbReference type="eggNOG" id="KOG1952">
    <property type="taxonomic scope" value="Eukaryota"/>
</dbReference>
<dbReference type="VEuPathDB" id="FungiDB:SPPG_09346"/>
<evidence type="ECO:0000313" key="2">
    <source>
        <dbReference type="EMBL" id="KNC98401.1"/>
    </source>
</evidence>
<dbReference type="RefSeq" id="XP_016606441.1">
    <property type="nucleotide sequence ID" value="XM_016757505.1"/>
</dbReference>
<evidence type="ECO:0000313" key="3">
    <source>
        <dbReference type="Proteomes" id="UP000053201"/>
    </source>
</evidence>
<dbReference type="AlphaFoldDB" id="A0A0L0HBU3"/>
<dbReference type="PANTHER" id="PTHR12360:SF12">
    <property type="entry name" value="TRANSCRIPTIONAL REPRESSOR NF-X1"/>
    <property type="match status" value="1"/>
</dbReference>
<dbReference type="GO" id="GO:0000122">
    <property type="term" value="P:negative regulation of transcription by RNA polymerase II"/>
    <property type="evidence" value="ECO:0007669"/>
    <property type="project" value="TreeGrafter"/>
</dbReference>
<feature type="compositionally biased region" description="Basic residues" evidence="1">
    <location>
        <begin position="91"/>
        <end position="102"/>
    </location>
</feature>
<sequence>MQGEQTGPSESAPSGRHFTSTGSGVVQANMGPATTMPFTEMNAKKGSQRGRGRYRRGRGRGDSSTALHDSDATGTSTNDSMVQNAATPRPRNTRSARSRRPRPLTDVPNHEVTLGGTALTHSQGNQRRPRIPLTVQGPVQDEAANQETTQSGQTIDGNGAGSRSGEKERKRRPRHKKAPRDASGPVSVSVQGNTDQEGDLTASLIDGLTKGDYECMICYDIVRARDAVWSCHICFAVFHLKCVSKWGRKSAQDALANPASSSSSSNQVFLYEIPQPAIQPLPCSPHMRSNLWSRPKLPTSLWNAMPSRALSALRVPGTPRIMPLWQNQPGQDENLARTLFQPAVKYVTRFSDAVIDVLFHVTLENVHLAVKSLPRHADAARKCYNLRVSTYRVTTKARFSPPYAIALARQCDTVNDINAKTVVAIFNFTCAHRPATRLLNAENTRVRTRVDIPAAATTALSASHLMK</sequence>
<dbReference type="OrthoDB" id="2162767at2759"/>
<name>A0A0L0HBU3_SPIPD</name>
<feature type="compositionally biased region" description="Polar residues" evidence="1">
    <location>
        <begin position="1"/>
        <end position="26"/>
    </location>
</feature>
<dbReference type="STRING" id="645134.A0A0L0HBU3"/>
<feature type="region of interest" description="Disordered" evidence="1">
    <location>
        <begin position="144"/>
        <end position="195"/>
    </location>
</feature>
<dbReference type="InterPro" id="IPR013083">
    <property type="entry name" value="Znf_RING/FYVE/PHD"/>
</dbReference>
<feature type="compositionally biased region" description="Polar residues" evidence="1">
    <location>
        <begin position="62"/>
        <end position="84"/>
    </location>
</feature>
<keyword evidence="3" id="KW-1185">Reference proteome</keyword>
<dbReference type="GO" id="GO:0005634">
    <property type="term" value="C:nucleus"/>
    <property type="evidence" value="ECO:0007669"/>
    <property type="project" value="TreeGrafter"/>
</dbReference>
<reference evidence="2 3" key="1">
    <citation type="submission" date="2009-08" db="EMBL/GenBank/DDBJ databases">
        <title>The Genome Sequence of Spizellomyces punctatus strain DAOM BR117.</title>
        <authorList>
            <consortium name="The Broad Institute Genome Sequencing Platform"/>
            <person name="Russ C."/>
            <person name="Cuomo C."/>
            <person name="Shea T."/>
            <person name="Young S.K."/>
            <person name="Zeng Q."/>
            <person name="Koehrsen M."/>
            <person name="Haas B."/>
            <person name="Borodovsky M."/>
            <person name="Guigo R."/>
            <person name="Alvarado L."/>
            <person name="Berlin A."/>
            <person name="Bochicchio J."/>
            <person name="Borenstein D."/>
            <person name="Chapman S."/>
            <person name="Chen Z."/>
            <person name="Engels R."/>
            <person name="Freedman E."/>
            <person name="Gellesch M."/>
            <person name="Goldberg J."/>
            <person name="Griggs A."/>
            <person name="Gujja S."/>
            <person name="Heiman D."/>
            <person name="Hepburn T."/>
            <person name="Howarth C."/>
            <person name="Jen D."/>
            <person name="Larson L."/>
            <person name="Lewis B."/>
            <person name="Mehta T."/>
            <person name="Park D."/>
            <person name="Pearson M."/>
            <person name="Roberts A."/>
            <person name="Saif S."/>
            <person name="Shenoy N."/>
            <person name="Sisk P."/>
            <person name="Stolte C."/>
            <person name="Sykes S."/>
            <person name="Thomson T."/>
            <person name="Walk T."/>
            <person name="White J."/>
            <person name="Yandava C."/>
            <person name="Burger G."/>
            <person name="Gray M.W."/>
            <person name="Holland P.W.H."/>
            <person name="King N."/>
            <person name="Lang F.B.F."/>
            <person name="Roger A.J."/>
            <person name="Ruiz-Trillo I."/>
            <person name="Lander E."/>
            <person name="Nusbaum C."/>
        </authorList>
    </citation>
    <scope>NUCLEOTIDE SEQUENCE [LARGE SCALE GENOMIC DNA]</scope>
    <source>
        <strain evidence="2 3">DAOM BR117</strain>
    </source>
</reference>
<dbReference type="SUPFAM" id="SSF57850">
    <property type="entry name" value="RING/U-box"/>
    <property type="match status" value="1"/>
</dbReference>
<dbReference type="InterPro" id="IPR034078">
    <property type="entry name" value="NFX1_fam"/>
</dbReference>
<dbReference type="Proteomes" id="UP000053201">
    <property type="component" value="Unassembled WGS sequence"/>
</dbReference>
<dbReference type="GO" id="GO:0000977">
    <property type="term" value="F:RNA polymerase II transcription regulatory region sequence-specific DNA binding"/>
    <property type="evidence" value="ECO:0007669"/>
    <property type="project" value="TreeGrafter"/>
</dbReference>
<feature type="compositionally biased region" description="Polar residues" evidence="1">
    <location>
        <begin position="144"/>
        <end position="156"/>
    </location>
</feature>
<evidence type="ECO:0000256" key="1">
    <source>
        <dbReference type="SAM" id="MobiDB-lite"/>
    </source>
</evidence>
<feature type="compositionally biased region" description="Basic residues" evidence="1">
    <location>
        <begin position="46"/>
        <end position="58"/>
    </location>
</feature>
<dbReference type="PANTHER" id="PTHR12360">
    <property type="entry name" value="NUCLEAR TRANSCRIPTION FACTOR, X-BOX BINDING 1 NFX1"/>
    <property type="match status" value="1"/>
</dbReference>